<evidence type="ECO:0000256" key="6">
    <source>
        <dbReference type="ARBA" id="ARBA00022840"/>
    </source>
</evidence>
<evidence type="ECO:0000256" key="8">
    <source>
        <dbReference type="ARBA" id="ARBA00048679"/>
    </source>
</evidence>
<feature type="binding site" evidence="9">
    <location>
        <position position="105"/>
    </location>
    <ligand>
        <name>ATP</name>
        <dbReference type="ChEBI" id="CHEBI:30616"/>
    </ligand>
</feature>
<name>A0AAV7ZHK5_9EUKA</name>
<comment type="catalytic activity">
    <reaction evidence="8">
        <text>L-seryl-[protein] + ATP = O-phospho-L-seryl-[protein] + ADP + H(+)</text>
        <dbReference type="Rhea" id="RHEA:17989"/>
        <dbReference type="Rhea" id="RHEA-COMP:9863"/>
        <dbReference type="Rhea" id="RHEA-COMP:11604"/>
        <dbReference type="ChEBI" id="CHEBI:15378"/>
        <dbReference type="ChEBI" id="CHEBI:29999"/>
        <dbReference type="ChEBI" id="CHEBI:30616"/>
        <dbReference type="ChEBI" id="CHEBI:83421"/>
        <dbReference type="ChEBI" id="CHEBI:456216"/>
        <dbReference type="EC" id="2.7.11.1"/>
    </reaction>
</comment>
<evidence type="ECO:0000313" key="12">
    <source>
        <dbReference type="EMBL" id="KAJ3441481.1"/>
    </source>
</evidence>
<gene>
    <name evidence="12" type="ORF">M0812_13493</name>
</gene>
<dbReference type="SMART" id="SM00220">
    <property type="entry name" value="S_TKc"/>
    <property type="match status" value="1"/>
</dbReference>
<dbReference type="InterPro" id="IPR011009">
    <property type="entry name" value="Kinase-like_dom_sf"/>
</dbReference>
<keyword evidence="4 9" id="KW-0547">Nucleotide-binding</keyword>
<dbReference type="PROSITE" id="PS00108">
    <property type="entry name" value="PROTEIN_KINASE_ST"/>
    <property type="match status" value="1"/>
</dbReference>
<feature type="domain" description="Protein kinase" evidence="11">
    <location>
        <begin position="76"/>
        <end position="563"/>
    </location>
</feature>
<evidence type="ECO:0000256" key="10">
    <source>
        <dbReference type="SAM" id="MobiDB-lite"/>
    </source>
</evidence>
<evidence type="ECO:0000256" key="4">
    <source>
        <dbReference type="ARBA" id="ARBA00022741"/>
    </source>
</evidence>
<keyword evidence="3" id="KW-0808">Transferase</keyword>
<evidence type="ECO:0000259" key="11">
    <source>
        <dbReference type="PROSITE" id="PS50011"/>
    </source>
</evidence>
<dbReference type="Proteomes" id="UP001146793">
    <property type="component" value="Unassembled WGS sequence"/>
</dbReference>
<dbReference type="EC" id="2.7.11.1" evidence="1"/>
<dbReference type="GO" id="GO:0005524">
    <property type="term" value="F:ATP binding"/>
    <property type="evidence" value="ECO:0007669"/>
    <property type="project" value="UniProtKB-UniRule"/>
</dbReference>
<accession>A0AAV7ZHK5</accession>
<evidence type="ECO:0000256" key="2">
    <source>
        <dbReference type="ARBA" id="ARBA00022527"/>
    </source>
</evidence>
<keyword evidence="2" id="KW-0723">Serine/threonine-protein kinase</keyword>
<dbReference type="GO" id="GO:0050684">
    <property type="term" value="P:regulation of mRNA processing"/>
    <property type="evidence" value="ECO:0007669"/>
    <property type="project" value="TreeGrafter"/>
</dbReference>
<dbReference type="GO" id="GO:0000245">
    <property type="term" value="P:spliceosomal complex assembly"/>
    <property type="evidence" value="ECO:0007669"/>
    <property type="project" value="TreeGrafter"/>
</dbReference>
<feature type="compositionally biased region" description="Basic residues" evidence="10">
    <location>
        <begin position="314"/>
        <end position="330"/>
    </location>
</feature>
<keyword evidence="5 12" id="KW-0418">Kinase</keyword>
<dbReference type="PROSITE" id="PS00107">
    <property type="entry name" value="PROTEIN_KINASE_ATP"/>
    <property type="match status" value="1"/>
</dbReference>
<feature type="compositionally biased region" description="Basic and acidic residues" evidence="10">
    <location>
        <begin position="302"/>
        <end position="313"/>
    </location>
</feature>
<dbReference type="InterPro" id="IPR051334">
    <property type="entry name" value="SRPK"/>
</dbReference>
<dbReference type="Gene3D" id="1.10.510.10">
    <property type="entry name" value="Transferase(Phosphotransferase) domain 1"/>
    <property type="match status" value="2"/>
</dbReference>
<dbReference type="InterPro" id="IPR000719">
    <property type="entry name" value="Prot_kinase_dom"/>
</dbReference>
<evidence type="ECO:0000256" key="5">
    <source>
        <dbReference type="ARBA" id="ARBA00022777"/>
    </source>
</evidence>
<dbReference type="InterPro" id="IPR017441">
    <property type="entry name" value="Protein_kinase_ATP_BS"/>
</dbReference>
<dbReference type="PROSITE" id="PS50011">
    <property type="entry name" value="PROTEIN_KINASE_DOM"/>
    <property type="match status" value="1"/>
</dbReference>
<feature type="region of interest" description="Disordered" evidence="10">
    <location>
        <begin position="359"/>
        <end position="382"/>
    </location>
</feature>
<evidence type="ECO:0000313" key="13">
    <source>
        <dbReference type="Proteomes" id="UP001146793"/>
    </source>
</evidence>
<evidence type="ECO:0000256" key="1">
    <source>
        <dbReference type="ARBA" id="ARBA00012513"/>
    </source>
</evidence>
<dbReference type="AlphaFoldDB" id="A0AAV7ZHK5"/>
<dbReference type="InterPro" id="IPR008271">
    <property type="entry name" value="Ser/Thr_kinase_AS"/>
</dbReference>
<dbReference type="EMBL" id="JANTQA010000029">
    <property type="protein sequence ID" value="KAJ3441481.1"/>
    <property type="molecule type" value="Genomic_DNA"/>
</dbReference>
<dbReference type="SUPFAM" id="SSF56112">
    <property type="entry name" value="Protein kinase-like (PK-like)"/>
    <property type="match status" value="1"/>
</dbReference>
<proteinExistence type="predicted"/>
<evidence type="ECO:0000256" key="9">
    <source>
        <dbReference type="PROSITE-ProRule" id="PRU10141"/>
    </source>
</evidence>
<dbReference type="Gene3D" id="3.30.200.20">
    <property type="entry name" value="Phosphorylase Kinase, domain 1"/>
    <property type="match status" value="1"/>
</dbReference>
<keyword evidence="6 9" id="KW-0067">ATP-binding</keyword>
<comment type="caution">
    <text evidence="12">The sequence shown here is derived from an EMBL/GenBank/DDBJ whole genome shotgun (WGS) entry which is preliminary data.</text>
</comment>
<dbReference type="PANTHER" id="PTHR47634:SF9">
    <property type="entry name" value="PROTEIN KINASE DOMAIN-CONTAINING PROTEIN-RELATED"/>
    <property type="match status" value="1"/>
</dbReference>
<dbReference type="PANTHER" id="PTHR47634">
    <property type="entry name" value="PROTEIN KINASE DOMAIN-CONTAINING PROTEIN-RELATED"/>
    <property type="match status" value="1"/>
</dbReference>
<feature type="region of interest" description="Disordered" evidence="10">
    <location>
        <begin position="299"/>
        <end position="342"/>
    </location>
</feature>
<evidence type="ECO:0000256" key="7">
    <source>
        <dbReference type="ARBA" id="ARBA00047899"/>
    </source>
</evidence>
<evidence type="ECO:0000256" key="3">
    <source>
        <dbReference type="ARBA" id="ARBA00022679"/>
    </source>
</evidence>
<dbReference type="Pfam" id="PF00069">
    <property type="entry name" value="Pkinase"/>
    <property type="match status" value="2"/>
</dbReference>
<comment type="catalytic activity">
    <reaction evidence="7">
        <text>L-threonyl-[protein] + ATP = O-phospho-L-threonyl-[protein] + ADP + H(+)</text>
        <dbReference type="Rhea" id="RHEA:46608"/>
        <dbReference type="Rhea" id="RHEA-COMP:11060"/>
        <dbReference type="Rhea" id="RHEA-COMP:11605"/>
        <dbReference type="ChEBI" id="CHEBI:15378"/>
        <dbReference type="ChEBI" id="CHEBI:30013"/>
        <dbReference type="ChEBI" id="CHEBI:30616"/>
        <dbReference type="ChEBI" id="CHEBI:61977"/>
        <dbReference type="ChEBI" id="CHEBI:456216"/>
        <dbReference type="EC" id="2.7.11.1"/>
    </reaction>
</comment>
<organism evidence="12 13">
    <name type="scientific">Anaeramoeba flamelloides</name>
    <dbReference type="NCBI Taxonomy" id="1746091"/>
    <lineage>
        <taxon>Eukaryota</taxon>
        <taxon>Metamonada</taxon>
        <taxon>Anaeramoebidae</taxon>
        <taxon>Anaeramoeba</taxon>
    </lineage>
</organism>
<dbReference type="GO" id="GO:0004674">
    <property type="term" value="F:protein serine/threonine kinase activity"/>
    <property type="evidence" value="ECO:0007669"/>
    <property type="project" value="UniProtKB-KW"/>
</dbReference>
<reference evidence="12" key="1">
    <citation type="submission" date="2022-08" db="EMBL/GenBank/DDBJ databases">
        <title>Novel sulphate-reducing endosymbionts in the free-living metamonad Anaeramoeba.</title>
        <authorList>
            <person name="Jerlstrom-Hultqvist J."/>
            <person name="Cepicka I."/>
            <person name="Gallot-Lavallee L."/>
            <person name="Salas-Leiva D."/>
            <person name="Curtis B.A."/>
            <person name="Zahonova K."/>
            <person name="Pipaliya S."/>
            <person name="Dacks J."/>
            <person name="Roger A.J."/>
        </authorList>
    </citation>
    <scope>NUCLEOTIDE SEQUENCE</scope>
    <source>
        <strain evidence="12">Busselton2</strain>
    </source>
</reference>
<sequence>MKSNLDNTNFEQFTTMPNQTFQEQTISSKFEMKTEIFDETRTDSSDCYESEEESISEYTIGGYHQIETGQVFNDRYQAICKIGWGFHSIVWLVYDQITTQYVAMKMVKGSKQFAYHAREEIKIYKSINDTKGKGSSKIIKCLDSFTFSGPNGKHYCIILELLDEKDLLSLMKKYHFKGLPINLVKQISKQILEGTDFLHTKCDIIHTDLKPENIMLFKEIGKVSGSLAKKIENCNPKAVKEIELIRKREEGGEEEEEEEFSSKENECTKTLSKKNTTEKIDLLLCNDWVSIFSNEFKNNYNGDKKKSKNETKEKKQKKKKKTKTKTKKKEKRDDKEINKKKKILYKKTKSKVKLHISPFKSKTSDEKQTTKNNMVNLKTDQKENQKLSLVVNSKQKNNKIPNSTKKNCNISFKCKIVDFGNAISKQNHEYGEIQSRAYRSPEVILGNDYNEKVDIWSIGCIIFELLTGDILFYPEATMDHSEDEMHLSLMGTHLGKIPSDFFKNTKLSSQQEIQEFSIEKLLFYKYSFSKQDSNEIGQFLRKLLNYDVSERFSAKECINHPWLSNN</sequence>
<protein>
    <recommendedName>
        <fullName evidence="1">non-specific serine/threonine protein kinase</fullName>
        <ecNumber evidence="1">2.7.11.1</ecNumber>
    </recommendedName>
</protein>